<reference evidence="10" key="1">
    <citation type="journal article" date="2019" name="Int. J. Syst. Evol. Microbiol.">
        <title>The Global Catalogue of Microorganisms (GCM) 10K type strain sequencing project: providing services to taxonomists for standard genome sequencing and annotation.</title>
        <authorList>
            <consortium name="The Broad Institute Genomics Platform"/>
            <consortium name="The Broad Institute Genome Sequencing Center for Infectious Disease"/>
            <person name="Wu L."/>
            <person name="Ma J."/>
        </authorList>
    </citation>
    <scope>NUCLEOTIDE SEQUENCE [LARGE SCALE GENOMIC DNA]</scope>
    <source>
        <strain evidence="10">KCTC 42211</strain>
    </source>
</reference>
<dbReference type="Proteomes" id="UP001595724">
    <property type="component" value="Unassembled WGS sequence"/>
</dbReference>
<sequence length="130" mass="12986">MGTRPTAVAHAGTPAPMPQAPSPAGSIGGALFALVLVVGLILVLGWLAKRMPGLGGTRGNPALRLVGSLALGPRDRVVVVEVGGTQLLLGVGSGGTRTLHTLTEPLPVAPPSQAAPAFAQLLAQHFGKKP</sequence>
<comment type="similarity">
    <text evidence="6 7">Belongs to the FliO/MopB family.</text>
</comment>
<dbReference type="NCBIfam" id="TIGR03500">
    <property type="entry name" value="FliO_TIGR"/>
    <property type="match status" value="1"/>
</dbReference>
<feature type="region of interest" description="Disordered" evidence="8">
    <location>
        <begin position="1"/>
        <end position="22"/>
    </location>
</feature>
<keyword evidence="4 7" id="KW-0472">Membrane</keyword>
<dbReference type="Pfam" id="PF04347">
    <property type="entry name" value="FliO"/>
    <property type="match status" value="1"/>
</dbReference>
<dbReference type="InterPro" id="IPR052205">
    <property type="entry name" value="FliO/MopB"/>
</dbReference>
<evidence type="ECO:0000256" key="2">
    <source>
        <dbReference type="ARBA" id="ARBA00022692"/>
    </source>
</evidence>
<keyword evidence="2 7" id="KW-0812">Transmembrane</keyword>
<comment type="caution">
    <text evidence="9">The sequence shown here is derived from an EMBL/GenBank/DDBJ whole genome shotgun (WGS) entry which is preliminary data.</text>
</comment>
<keyword evidence="9" id="KW-0282">Flagellum</keyword>
<organism evidence="9 10">
    <name type="scientific">Luteimonas notoginsengisoli</name>
    <dbReference type="NCBI Taxonomy" id="1578200"/>
    <lineage>
        <taxon>Bacteria</taxon>
        <taxon>Pseudomonadati</taxon>
        <taxon>Pseudomonadota</taxon>
        <taxon>Gammaproteobacteria</taxon>
        <taxon>Lysobacterales</taxon>
        <taxon>Lysobacteraceae</taxon>
        <taxon>Luteimonas</taxon>
    </lineage>
</organism>
<evidence type="ECO:0000313" key="10">
    <source>
        <dbReference type="Proteomes" id="UP001595724"/>
    </source>
</evidence>
<keyword evidence="1 7" id="KW-1003">Cell membrane</keyword>
<dbReference type="RefSeq" id="WP_386707179.1">
    <property type="nucleotide sequence ID" value="NZ_JBHRYF010000001.1"/>
</dbReference>
<evidence type="ECO:0000256" key="7">
    <source>
        <dbReference type="RuleBase" id="RU362064"/>
    </source>
</evidence>
<dbReference type="InterPro" id="IPR022781">
    <property type="entry name" value="Flagellar_biosynth_FliO"/>
</dbReference>
<evidence type="ECO:0000256" key="3">
    <source>
        <dbReference type="ARBA" id="ARBA00022989"/>
    </source>
</evidence>
<dbReference type="EMBL" id="JBHRYF010000001">
    <property type="protein sequence ID" value="MFC3658489.1"/>
    <property type="molecule type" value="Genomic_DNA"/>
</dbReference>
<dbReference type="PANTHER" id="PTHR38766:SF1">
    <property type="entry name" value="FLAGELLAR PROTEIN FLIO"/>
    <property type="match status" value="1"/>
</dbReference>
<comment type="subcellular location">
    <subcellularLocation>
        <location evidence="7">Cell membrane</location>
    </subcellularLocation>
    <subcellularLocation>
        <location evidence="7">Bacterial flagellum basal body</location>
    </subcellularLocation>
</comment>
<feature type="transmembrane region" description="Helical" evidence="7">
    <location>
        <begin position="27"/>
        <end position="48"/>
    </location>
</feature>
<evidence type="ECO:0000313" key="9">
    <source>
        <dbReference type="EMBL" id="MFC3658489.1"/>
    </source>
</evidence>
<evidence type="ECO:0000256" key="6">
    <source>
        <dbReference type="ARBA" id="ARBA00037937"/>
    </source>
</evidence>
<evidence type="ECO:0000256" key="8">
    <source>
        <dbReference type="SAM" id="MobiDB-lite"/>
    </source>
</evidence>
<proteinExistence type="inferred from homology"/>
<keyword evidence="5 7" id="KW-0975">Bacterial flagellum</keyword>
<evidence type="ECO:0000256" key="1">
    <source>
        <dbReference type="ARBA" id="ARBA00022475"/>
    </source>
</evidence>
<keyword evidence="9" id="KW-0969">Cilium</keyword>
<dbReference type="PANTHER" id="PTHR38766">
    <property type="entry name" value="FLAGELLAR PROTEIN FLIO"/>
    <property type="match status" value="1"/>
</dbReference>
<gene>
    <name evidence="9" type="primary">fliO</name>
    <name evidence="9" type="ORF">ACFOM9_00150</name>
</gene>
<evidence type="ECO:0000256" key="4">
    <source>
        <dbReference type="ARBA" id="ARBA00023136"/>
    </source>
</evidence>
<keyword evidence="9" id="KW-0966">Cell projection</keyword>
<name>A0ABV7UQJ8_9GAMM</name>
<evidence type="ECO:0000256" key="5">
    <source>
        <dbReference type="ARBA" id="ARBA00023143"/>
    </source>
</evidence>
<keyword evidence="10" id="KW-1185">Reference proteome</keyword>
<accession>A0ABV7UQJ8</accession>
<keyword evidence="3 7" id="KW-1133">Transmembrane helix</keyword>
<protein>
    <recommendedName>
        <fullName evidence="7">Flagellar protein</fullName>
    </recommendedName>
</protein>